<dbReference type="AlphaFoldDB" id="B8FAS6"/>
<dbReference type="Pfam" id="PF01408">
    <property type="entry name" value="GFO_IDH_MocA"/>
    <property type="match status" value="1"/>
</dbReference>
<dbReference type="InterPro" id="IPR055170">
    <property type="entry name" value="GFO_IDH_MocA-like_dom"/>
</dbReference>
<dbReference type="eggNOG" id="COG0673">
    <property type="taxonomic scope" value="Bacteria"/>
</dbReference>
<evidence type="ECO:0000259" key="2">
    <source>
        <dbReference type="Pfam" id="PF22725"/>
    </source>
</evidence>
<feature type="domain" description="GFO/IDH/MocA-like oxidoreductase" evidence="2">
    <location>
        <begin position="131"/>
        <end position="252"/>
    </location>
</feature>
<reference evidence="3 4" key="1">
    <citation type="journal article" date="2012" name="Environ. Microbiol.">
        <title>The genome sequence of Desulfatibacillum alkenivorans AK-01: a blueprint for anaerobic alkane oxidation.</title>
        <authorList>
            <person name="Callaghan A.V."/>
            <person name="Morris B.E."/>
            <person name="Pereira I.A."/>
            <person name="McInerney M.J."/>
            <person name="Austin R.N."/>
            <person name="Groves J.T."/>
            <person name="Kukor J.J."/>
            <person name="Suflita J.M."/>
            <person name="Young L.Y."/>
            <person name="Zylstra G.J."/>
            <person name="Wawrik B."/>
        </authorList>
    </citation>
    <scope>NUCLEOTIDE SEQUENCE [LARGE SCALE GENOMIC DNA]</scope>
    <source>
        <strain evidence="3 4">AK-01</strain>
    </source>
</reference>
<dbReference type="KEGG" id="dal:Dalk_1674"/>
<dbReference type="HOGENOM" id="CLU_023194_1_0_7"/>
<gene>
    <name evidence="3" type="ordered locus">Dalk_1674</name>
</gene>
<dbReference type="InterPro" id="IPR036291">
    <property type="entry name" value="NAD(P)-bd_dom_sf"/>
</dbReference>
<dbReference type="Gene3D" id="3.30.360.10">
    <property type="entry name" value="Dihydrodipicolinate Reductase, domain 2"/>
    <property type="match status" value="1"/>
</dbReference>
<dbReference type="InterPro" id="IPR052515">
    <property type="entry name" value="Gfo/Idh/MocA_Oxidoreductase"/>
</dbReference>
<dbReference type="EMBL" id="CP001322">
    <property type="protein sequence ID" value="ACL03372.1"/>
    <property type="molecule type" value="Genomic_DNA"/>
</dbReference>
<dbReference type="RefSeq" id="WP_012610806.1">
    <property type="nucleotide sequence ID" value="NC_011768.1"/>
</dbReference>
<keyword evidence="4" id="KW-1185">Reference proteome</keyword>
<feature type="domain" description="Gfo/Idh/MocA-like oxidoreductase N-terminal" evidence="1">
    <location>
        <begin position="2"/>
        <end position="119"/>
    </location>
</feature>
<dbReference type="Pfam" id="PF22725">
    <property type="entry name" value="GFO_IDH_MocA_C3"/>
    <property type="match status" value="1"/>
</dbReference>
<dbReference type="InterPro" id="IPR000683">
    <property type="entry name" value="Gfo/Idh/MocA-like_OxRdtase_N"/>
</dbReference>
<sequence length="351" mass="37822">MLRVGIVGAGRVVAGRYAEVFAKELKNAKAVMICDLVPERAEKMAALMGSKVVDSYDDILSSPDVDAVLVCTESGNHTEHTRQAIMAGKHVIVEKPPAMLPGEVLEMEALAREKGVMYAPVFQNRLNPAVVKLKETVDSGRFGKIVLATIRLRWCRYQDYYEDGWHGTWKMDGGVINQQAIHHVDALEWICGPVAKICAAQANALNKLEAEDTTTAVVQLESGAMGVIEATTAARPEDFEASISVVGEKGMAVIGGIALNRIDTWTFVEKDPEDDAVPEKYSQDVPTGYGLSHGPLMQDIVDRLAAGNPEPPISPASAAKTVSLVHAIYRSVETNGWTSPGDAVSERLGKG</sequence>
<evidence type="ECO:0000259" key="1">
    <source>
        <dbReference type="Pfam" id="PF01408"/>
    </source>
</evidence>
<proteinExistence type="predicted"/>
<dbReference type="SUPFAM" id="SSF55347">
    <property type="entry name" value="Glyceraldehyde-3-phosphate dehydrogenase-like, C-terminal domain"/>
    <property type="match status" value="1"/>
</dbReference>
<dbReference type="Proteomes" id="UP000000739">
    <property type="component" value="Chromosome"/>
</dbReference>
<name>B8FAS6_DESAL</name>
<evidence type="ECO:0000313" key="3">
    <source>
        <dbReference type="EMBL" id="ACL03372.1"/>
    </source>
</evidence>
<accession>B8FAS6</accession>
<dbReference type="PANTHER" id="PTHR43249:SF1">
    <property type="entry name" value="D-GLUCOSIDE 3-DEHYDROGENASE"/>
    <property type="match status" value="1"/>
</dbReference>
<dbReference type="GO" id="GO:0000166">
    <property type="term" value="F:nucleotide binding"/>
    <property type="evidence" value="ECO:0007669"/>
    <property type="project" value="InterPro"/>
</dbReference>
<evidence type="ECO:0000313" key="4">
    <source>
        <dbReference type="Proteomes" id="UP000000739"/>
    </source>
</evidence>
<dbReference type="PANTHER" id="PTHR43249">
    <property type="entry name" value="UDP-N-ACETYL-2-AMINO-2-DEOXY-D-GLUCURONATE OXIDASE"/>
    <property type="match status" value="1"/>
</dbReference>
<dbReference type="SUPFAM" id="SSF51735">
    <property type="entry name" value="NAD(P)-binding Rossmann-fold domains"/>
    <property type="match status" value="1"/>
</dbReference>
<protein>
    <submittedName>
        <fullName evidence="3">Oxidoreductase domain protein</fullName>
    </submittedName>
</protein>
<organism evidence="3 4">
    <name type="scientific">Desulfatibacillum aliphaticivorans</name>
    <dbReference type="NCBI Taxonomy" id="218208"/>
    <lineage>
        <taxon>Bacteria</taxon>
        <taxon>Pseudomonadati</taxon>
        <taxon>Thermodesulfobacteriota</taxon>
        <taxon>Desulfobacteria</taxon>
        <taxon>Desulfobacterales</taxon>
        <taxon>Desulfatibacillaceae</taxon>
        <taxon>Desulfatibacillum</taxon>
    </lineage>
</organism>
<dbReference type="Gene3D" id="3.40.50.720">
    <property type="entry name" value="NAD(P)-binding Rossmann-like Domain"/>
    <property type="match status" value="1"/>
</dbReference>